<evidence type="ECO:0000313" key="2">
    <source>
        <dbReference type="EMBL" id="CAA0829752.1"/>
    </source>
</evidence>
<dbReference type="OrthoDB" id="785861at2759"/>
<dbReference type="PANTHER" id="PTHR33448:SF10">
    <property type="entry name" value="PROTAMINE P1 FAMILY PROTEIN"/>
    <property type="match status" value="1"/>
</dbReference>
<dbReference type="PANTHER" id="PTHR33448">
    <property type="entry name" value="CHLOROPLAST PROTEIN HCF243-RELATED"/>
    <property type="match status" value="1"/>
</dbReference>
<protein>
    <submittedName>
        <fullName evidence="2">Uncharacterized protein</fullName>
    </submittedName>
</protein>
<dbReference type="AlphaFoldDB" id="A0A9N7NFV6"/>
<organism evidence="2 3">
    <name type="scientific">Striga hermonthica</name>
    <name type="common">Purple witchweed</name>
    <name type="synonym">Buchnera hermonthica</name>
    <dbReference type="NCBI Taxonomy" id="68872"/>
    <lineage>
        <taxon>Eukaryota</taxon>
        <taxon>Viridiplantae</taxon>
        <taxon>Streptophyta</taxon>
        <taxon>Embryophyta</taxon>
        <taxon>Tracheophyta</taxon>
        <taxon>Spermatophyta</taxon>
        <taxon>Magnoliopsida</taxon>
        <taxon>eudicotyledons</taxon>
        <taxon>Gunneridae</taxon>
        <taxon>Pentapetalae</taxon>
        <taxon>asterids</taxon>
        <taxon>lamiids</taxon>
        <taxon>Lamiales</taxon>
        <taxon>Orobanchaceae</taxon>
        <taxon>Buchnereae</taxon>
        <taxon>Striga</taxon>
    </lineage>
</organism>
<feature type="compositionally biased region" description="Low complexity" evidence="1">
    <location>
        <begin position="51"/>
        <end position="60"/>
    </location>
</feature>
<proteinExistence type="predicted"/>
<evidence type="ECO:0000256" key="1">
    <source>
        <dbReference type="SAM" id="MobiDB-lite"/>
    </source>
</evidence>
<reference evidence="2" key="1">
    <citation type="submission" date="2019-12" db="EMBL/GenBank/DDBJ databases">
        <authorList>
            <person name="Scholes J."/>
        </authorList>
    </citation>
    <scope>NUCLEOTIDE SEQUENCE</scope>
</reference>
<comment type="caution">
    <text evidence="2">The sequence shown here is derived from an EMBL/GenBank/DDBJ whole genome shotgun (WGS) entry which is preliminary data.</text>
</comment>
<keyword evidence="3" id="KW-1185">Reference proteome</keyword>
<accession>A0A9N7NFV6</accession>
<dbReference type="EMBL" id="CACSLK010027789">
    <property type="protein sequence ID" value="CAA0829752.1"/>
    <property type="molecule type" value="Genomic_DNA"/>
</dbReference>
<feature type="region of interest" description="Disordered" evidence="1">
    <location>
        <begin position="25"/>
        <end position="68"/>
    </location>
</feature>
<gene>
    <name evidence="2" type="ORF">SHERM_25269</name>
</gene>
<sequence>MASLSRPVSSPARAVNYPPPLLRFLRSGAGSKNRKPARRSPVFGLRGGRRSSAAPEPSSPKVTCTGQVRESGGRRRRCWLSVKSKALFSKCQERFFSWWVLLKGERAENSVQDCNDENAPDGPSPPPPENAVILTRCMSAPYRSSSLGGLIWGSSLGEEKGKIGIENGANLENLSWESSRIGEENCGMKLEDLVRDFQGIKVNGGGAGAVHPLLLTRCRSEPARKGLF</sequence>
<evidence type="ECO:0000313" key="3">
    <source>
        <dbReference type="Proteomes" id="UP001153555"/>
    </source>
</evidence>
<dbReference type="Proteomes" id="UP001153555">
    <property type="component" value="Unassembled WGS sequence"/>
</dbReference>
<name>A0A9N7NFV6_STRHE</name>